<feature type="transmembrane region" description="Helical" evidence="2">
    <location>
        <begin position="338"/>
        <end position="362"/>
    </location>
</feature>
<feature type="transmembrane region" description="Helical" evidence="2">
    <location>
        <begin position="382"/>
        <end position="403"/>
    </location>
</feature>
<dbReference type="OrthoDB" id="2140105at2759"/>
<keyword evidence="2" id="KW-1133">Transmembrane helix</keyword>
<keyword evidence="2" id="KW-0812">Transmembrane</keyword>
<protein>
    <recommendedName>
        <fullName evidence="3">DUF3533 domain-containing protein</fullName>
    </recommendedName>
</protein>
<evidence type="ECO:0000259" key="3">
    <source>
        <dbReference type="Pfam" id="PF12051"/>
    </source>
</evidence>
<dbReference type="InterPro" id="IPR053001">
    <property type="entry name" value="MNNG_permease-like"/>
</dbReference>
<evidence type="ECO:0000256" key="1">
    <source>
        <dbReference type="SAM" id="MobiDB-lite"/>
    </source>
</evidence>
<name>A0A061H574_9BASI</name>
<organism evidence="4 5">
    <name type="scientific">Pseudozyma flocculosa PF-1</name>
    <dbReference type="NCBI Taxonomy" id="1277687"/>
    <lineage>
        <taxon>Eukaryota</taxon>
        <taxon>Fungi</taxon>
        <taxon>Dikarya</taxon>
        <taxon>Basidiomycota</taxon>
        <taxon>Ustilaginomycotina</taxon>
        <taxon>Ustilaginomycetes</taxon>
        <taxon>Ustilaginales</taxon>
        <taxon>Ustilaginaceae</taxon>
        <taxon>Pseudozyma</taxon>
    </lineage>
</organism>
<dbReference type="GeneID" id="19318827"/>
<feature type="region of interest" description="Disordered" evidence="1">
    <location>
        <begin position="537"/>
        <end position="558"/>
    </location>
</feature>
<dbReference type="eggNOG" id="ENOG502QUA0">
    <property type="taxonomic scope" value="Eukaryota"/>
</dbReference>
<dbReference type="Proteomes" id="UP000053664">
    <property type="component" value="Unassembled WGS sequence"/>
</dbReference>
<evidence type="ECO:0000256" key="2">
    <source>
        <dbReference type="SAM" id="Phobius"/>
    </source>
</evidence>
<evidence type="ECO:0000313" key="4">
    <source>
        <dbReference type="EMBL" id="EPQ27589.1"/>
    </source>
</evidence>
<gene>
    <name evidence="4" type="ORF">PFL1_04727</name>
</gene>
<dbReference type="EMBL" id="KE361638">
    <property type="protein sequence ID" value="EPQ27589.1"/>
    <property type="molecule type" value="Genomic_DNA"/>
</dbReference>
<dbReference type="GO" id="GO:0016020">
    <property type="term" value="C:membrane"/>
    <property type="evidence" value="ECO:0007669"/>
    <property type="project" value="TreeGrafter"/>
</dbReference>
<sequence length="558" mass="60544">MSESPHPFPRPASISSHPARRSSLPGGATSIVPTRQMSRDASDSTHALSSAHQHQPFHQGPQHQGRGAAPPFQHPAHSDAHDSGKDIESAAGHNEKHLAHDDDDNDKDGQRDAAPRPRPASEGFWSPRLKAQRKLYLITMLRVTVAVSVVIWGIVSIFWGSVWKQTDLSPHLNGWIVNRDAGNTIGDSIQSALLEANAGPKPHVTWSVVDPARYPTTADLDYQVIRQLSTYIVVEVQANSTQRLAAARQAGDASWDPSSVVSLIYASGRNNMVVPSLVFSPAQQVVQRAITRLSSQLAADFFRAPPPNVAALVAAAPQTVASPIVAVPRDLRRFDQPVATAVLLVGLVLLLIMAFLSTMANFGARQPLQPFLAYRSLVAMRILVPLLSYFFISLMMTTLNVAFQLPYGRALSSYGAGFMTWWAVTFVGLAVLGLATECFISLVGPQFIGFCLVFFIVINVSTASLPIEVSPSFYRYGYAMPFYNLRSIYNIIIFDVGKTQTIAKYTGILLAWLVVILATFPIWIWLETRRAAKARSAQANKGAGPGGPQGGPPGGPRA</sequence>
<feature type="transmembrane region" description="Helical" evidence="2">
    <location>
        <begin position="135"/>
        <end position="159"/>
    </location>
</feature>
<feature type="domain" description="DUF3533" evidence="3">
    <location>
        <begin position="145"/>
        <end position="517"/>
    </location>
</feature>
<feature type="region of interest" description="Disordered" evidence="1">
    <location>
        <begin position="1"/>
        <end position="125"/>
    </location>
</feature>
<keyword evidence="2" id="KW-0472">Membrane</keyword>
<dbReference type="Pfam" id="PF12051">
    <property type="entry name" value="DUF3533"/>
    <property type="match status" value="1"/>
</dbReference>
<dbReference type="PANTHER" id="PTHR34814:SF1">
    <property type="entry name" value="NITROSOGUANIDINE RESISTANCE PROTEIN SNG1"/>
    <property type="match status" value="1"/>
</dbReference>
<feature type="transmembrane region" description="Helical" evidence="2">
    <location>
        <begin position="415"/>
        <end position="435"/>
    </location>
</feature>
<reference evidence="4 5" key="1">
    <citation type="journal article" date="2013" name="Plant Cell">
        <title>The transition from a phytopathogenic smut ancestor to an anamorphic biocontrol agent deciphered by comparative whole-genome analysis.</title>
        <authorList>
            <person name="Lefebvre F."/>
            <person name="Joly D.L."/>
            <person name="Labbe C."/>
            <person name="Teichmann B."/>
            <person name="Linning R."/>
            <person name="Belzile F."/>
            <person name="Bakkeren G."/>
            <person name="Belanger R.R."/>
        </authorList>
    </citation>
    <scope>NUCLEOTIDE SEQUENCE [LARGE SCALE GENOMIC DNA]</scope>
    <source>
        <strain evidence="4 5">PF-1</strain>
    </source>
</reference>
<evidence type="ECO:0000313" key="5">
    <source>
        <dbReference type="Proteomes" id="UP000053664"/>
    </source>
</evidence>
<dbReference type="InterPro" id="IPR022703">
    <property type="entry name" value="DUF3533"/>
</dbReference>
<feature type="transmembrane region" description="Helical" evidence="2">
    <location>
        <begin position="447"/>
        <end position="467"/>
    </location>
</feature>
<dbReference type="RefSeq" id="XP_007880446.1">
    <property type="nucleotide sequence ID" value="XM_007882255.1"/>
</dbReference>
<feature type="compositionally biased region" description="Pro residues" evidence="1">
    <location>
        <begin position="1"/>
        <end position="10"/>
    </location>
</feature>
<dbReference type="KEGG" id="pfp:PFL1_04727"/>
<accession>A0A061H574</accession>
<feature type="compositionally biased region" description="Low complexity" evidence="1">
    <location>
        <begin position="52"/>
        <end position="65"/>
    </location>
</feature>
<feature type="compositionally biased region" description="Basic and acidic residues" evidence="1">
    <location>
        <begin position="76"/>
        <end position="100"/>
    </location>
</feature>
<dbReference type="HOGENOM" id="CLU_020178_2_1_1"/>
<feature type="transmembrane region" description="Helical" evidence="2">
    <location>
        <begin position="505"/>
        <end position="526"/>
    </location>
</feature>
<dbReference type="AlphaFoldDB" id="A0A061H574"/>
<dbReference type="PANTHER" id="PTHR34814">
    <property type="entry name" value="NITROSOGUANIDINE RESISTANCE PROTEIN SNG1"/>
    <property type="match status" value="1"/>
</dbReference>
<proteinExistence type="predicted"/>